<dbReference type="EMBL" id="QMDY01000002">
    <property type="protein sequence ID" value="KAB7519275.1"/>
    <property type="molecule type" value="Genomic_DNA"/>
</dbReference>
<accession>A0A5N5UL69</accession>
<accession>A0A5N5U8S8</accession>
<proteinExistence type="predicted"/>
<dbReference type="InterPro" id="IPR055544">
    <property type="entry name" value="DUF7120"/>
</dbReference>
<evidence type="ECO:0000313" key="2">
    <source>
        <dbReference type="EMBL" id="KAB7514839.1"/>
    </source>
</evidence>
<evidence type="ECO:0000313" key="4">
    <source>
        <dbReference type="EMBL" id="KAB7519275.1"/>
    </source>
</evidence>
<dbReference type="EMBL" id="QJOW01000001">
    <property type="protein sequence ID" value="KAB7518151.1"/>
    <property type="molecule type" value="Genomic_DNA"/>
</dbReference>
<dbReference type="RefSeq" id="WP_152119051.1">
    <property type="nucleotide sequence ID" value="NZ_QJOW01000001.1"/>
</dbReference>
<comment type="caution">
    <text evidence="2">The sequence shown here is derived from an EMBL/GenBank/DDBJ whole genome shotgun (WGS) entry which is preliminary data.</text>
</comment>
<dbReference type="Proteomes" id="UP000326865">
    <property type="component" value="Unassembled WGS sequence"/>
</dbReference>
<evidence type="ECO:0000313" key="6">
    <source>
        <dbReference type="Proteomes" id="UP000326302"/>
    </source>
</evidence>
<gene>
    <name evidence="2" type="ORF">DM867_06950</name>
    <name evidence="3" type="ORF">DMP03_01970</name>
    <name evidence="4" type="ORF">DP108_03965</name>
</gene>
<dbReference type="Proteomes" id="UP000326207">
    <property type="component" value="Unassembled WGS sequence"/>
</dbReference>
<evidence type="ECO:0000313" key="7">
    <source>
        <dbReference type="Proteomes" id="UP000326865"/>
    </source>
</evidence>
<feature type="compositionally biased region" description="Acidic residues" evidence="1">
    <location>
        <begin position="70"/>
        <end position="80"/>
    </location>
</feature>
<keyword evidence="7" id="KW-1185">Reference proteome</keyword>
<feature type="region of interest" description="Disordered" evidence="1">
    <location>
        <begin position="46"/>
        <end position="80"/>
    </location>
</feature>
<dbReference type="EMBL" id="QKKZ01000002">
    <property type="protein sequence ID" value="KAB7514839.1"/>
    <property type="molecule type" value="Genomic_DNA"/>
</dbReference>
<evidence type="ECO:0000313" key="5">
    <source>
        <dbReference type="Proteomes" id="UP000326207"/>
    </source>
</evidence>
<dbReference type="OrthoDB" id="298109at2157"/>
<sequence length="80" mass="9088">MSEVRIDLPDRIDSEIDRFVNQGEFINRDEAIEELLTLGLTAFDVDEDTGREPGEDLFTQATDDQHDPAADTDPEDEYTL</sequence>
<name>A0A5N5U8S8_9EURY</name>
<dbReference type="Pfam" id="PF23434">
    <property type="entry name" value="DUF7120"/>
    <property type="match status" value="1"/>
</dbReference>
<protein>
    <submittedName>
        <fullName evidence="2">CopG family transcriptional regulator</fullName>
    </submittedName>
</protein>
<organism evidence="2 7">
    <name type="scientific">Halosegnis rubeus</name>
    <dbReference type="NCBI Taxonomy" id="2212850"/>
    <lineage>
        <taxon>Archaea</taxon>
        <taxon>Methanobacteriati</taxon>
        <taxon>Methanobacteriota</taxon>
        <taxon>Stenosarchaea group</taxon>
        <taxon>Halobacteria</taxon>
        <taxon>Halobacteriales</taxon>
        <taxon>Natronomonadaceae</taxon>
        <taxon>Halosegnis</taxon>
    </lineage>
</organism>
<dbReference type="Proteomes" id="UP000326302">
    <property type="component" value="Unassembled WGS sequence"/>
</dbReference>
<evidence type="ECO:0000256" key="1">
    <source>
        <dbReference type="SAM" id="MobiDB-lite"/>
    </source>
</evidence>
<reference evidence="5 6" key="1">
    <citation type="submission" date="2019-10" db="EMBL/GenBank/DDBJ databases">
        <title>Unraveling microbial dark matter from salterns through culturing: the case of the genus Halosegnis.</title>
        <authorList>
            <person name="Duran-Viseras A."/>
            <person name="Andrei A.-S."/>
            <person name="Vera-Gargallo B."/>
            <person name="Ghai R."/>
            <person name="Sanchez-Porro C."/>
            <person name="Ventosa A."/>
        </authorList>
    </citation>
    <scope>NUCLEOTIDE SEQUENCE [LARGE SCALE GENOMIC DNA]</scope>
    <source>
        <strain evidence="3 6">F17-44</strain>
        <strain evidence="2 7">F18-79</strain>
        <strain evidence="4 5">F19-13</strain>
    </source>
</reference>
<evidence type="ECO:0000313" key="3">
    <source>
        <dbReference type="EMBL" id="KAB7518151.1"/>
    </source>
</evidence>
<accession>A0A5N5UI00</accession>
<dbReference type="AlphaFoldDB" id="A0A5N5U8S8"/>